<dbReference type="Pfam" id="PF08818">
    <property type="entry name" value="DUF1801"/>
    <property type="match status" value="1"/>
</dbReference>
<evidence type="ECO:0000259" key="1">
    <source>
        <dbReference type="Pfam" id="PF08818"/>
    </source>
</evidence>
<proteinExistence type="predicted"/>
<dbReference type="Gene3D" id="3.90.1150.200">
    <property type="match status" value="1"/>
</dbReference>
<dbReference type="EMBL" id="CP049740">
    <property type="protein sequence ID" value="QII83136.1"/>
    <property type="molecule type" value="Genomic_DNA"/>
</dbReference>
<keyword evidence="3" id="KW-1185">Reference proteome</keyword>
<protein>
    <submittedName>
        <fullName evidence="2">Iron chaperone</fullName>
    </submittedName>
</protein>
<feature type="domain" description="YdhG-like" evidence="1">
    <location>
        <begin position="16"/>
        <end position="109"/>
    </location>
</feature>
<organism evidence="2 3">
    <name type="scientific">Jeotgalibaca arthritidis</name>
    <dbReference type="NCBI Taxonomy" id="1868794"/>
    <lineage>
        <taxon>Bacteria</taxon>
        <taxon>Bacillati</taxon>
        <taxon>Bacillota</taxon>
        <taxon>Bacilli</taxon>
        <taxon>Lactobacillales</taxon>
        <taxon>Carnobacteriaceae</taxon>
        <taxon>Jeotgalibaca</taxon>
    </lineage>
</organism>
<dbReference type="Proteomes" id="UP000501451">
    <property type="component" value="Chromosome"/>
</dbReference>
<accession>A0A6G7KD07</accession>
<reference evidence="2 3" key="1">
    <citation type="journal article" date="2017" name="Int. J. Syst. Evol. Microbiol.">
        <title>Jeotgalibaca porci sp. nov. and Jeotgalibaca arthritidis sp. nov., isolated from pigs, and emended description of the genus Jeotgalibaca.</title>
        <authorList>
            <person name="Zamora L."/>
            <person name="Perez-Sancho M."/>
            <person name="Dominguez L."/>
            <person name="Fernandez-Garayzabal J.F."/>
            <person name="Vela A.I."/>
        </authorList>
    </citation>
    <scope>NUCLEOTIDE SEQUENCE [LARGE SCALE GENOMIC DNA]</scope>
    <source>
        <strain evidence="2 3">CECT 9157</strain>
    </source>
</reference>
<dbReference type="AlphaFoldDB" id="A0A6G7KD07"/>
<sequence length="122" mass="14572">MELYQDFLNKMPQAEQRQHVEELLNWVMTEFPNLKAEYKWNQPMFTDHGTYIIGFSVAKHHLAVAPEVAGINQFKDEFDKRGLSYTQNLVRLPFDQAIPYDLLKEMIAFNQHDKADHQKFWR</sequence>
<evidence type="ECO:0000313" key="3">
    <source>
        <dbReference type="Proteomes" id="UP000501451"/>
    </source>
</evidence>
<gene>
    <name evidence="2" type="ORF">G7057_06245</name>
</gene>
<dbReference type="InterPro" id="IPR014922">
    <property type="entry name" value="YdhG-like"/>
</dbReference>
<name>A0A6G7KD07_9LACT</name>
<dbReference type="SUPFAM" id="SSF159888">
    <property type="entry name" value="YdhG-like"/>
    <property type="match status" value="1"/>
</dbReference>
<evidence type="ECO:0000313" key="2">
    <source>
        <dbReference type="EMBL" id="QII83136.1"/>
    </source>
</evidence>
<dbReference type="KEGG" id="jar:G7057_06245"/>